<reference evidence="5 6" key="1">
    <citation type="submission" date="2016-01" db="EMBL/GenBank/DDBJ databases">
        <title>The draft genome sequence of Aquimarina sp. RZW4-3-2.</title>
        <authorList>
            <person name="Wang Y."/>
        </authorList>
    </citation>
    <scope>NUCLEOTIDE SEQUENCE [LARGE SCALE GENOMIC DNA]</scope>
    <source>
        <strain evidence="5 6">RZW4-3-2</strain>
    </source>
</reference>
<dbReference type="InterPro" id="IPR000835">
    <property type="entry name" value="HTH_MarR-typ"/>
</dbReference>
<dbReference type="AlphaFoldDB" id="A0A162CLV6"/>
<evidence type="ECO:0000259" key="4">
    <source>
        <dbReference type="PROSITE" id="PS50995"/>
    </source>
</evidence>
<dbReference type="PANTHER" id="PTHR42756:SF1">
    <property type="entry name" value="TRANSCRIPTIONAL REPRESSOR OF EMRAB OPERON"/>
    <property type="match status" value="1"/>
</dbReference>
<keyword evidence="6" id="KW-1185">Reference proteome</keyword>
<keyword evidence="2" id="KW-0238">DNA-binding</keyword>
<dbReference type="GO" id="GO:0003700">
    <property type="term" value="F:DNA-binding transcription factor activity"/>
    <property type="evidence" value="ECO:0007669"/>
    <property type="project" value="InterPro"/>
</dbReference>
<evidence type="ECO:0000256" key="1">
    <source>
        <dbReference type="ARBA" id="ARBA00023015"/>
    </source>
</evidence>
<dbReference type="PROSITE" id="PS50995">
    <property type="entry name" value="HTH_MARR_2"/>
    <property type="match status" value="1"/>
</dbReference>
<protein>
    <recommendedName>
        <fullName evidence="4">HTH marR-type domain-containing protein</fullName>
    </recommendedName>
</protein>
<evidence type="ECO:0000256" key="2">
    <source>
        <dbReference type="ARBA" id="ARBA00023125"/>
    </source>
</evidence>
<keyword evidence="1" id="KW-0805">Transcription regulation</keyword>
<dbReference type="Pfam" id="PF12802">
    <property type="entry name" value="MarR_2"/>
    <property type="match status" value="1"/>
</dbReference>
<dbReference type="PANTHER" id="PTHR42756">
    <property type="entry name" value="TRANSCRIPTIONAL REGULATOR, MARR"/>
    <property type="match status" value="1"/>
</dbReference>
<dbReference type="EMBL" id="LQRT01000035">
    <property type="protein sequence ID" value="KZS39194.1"/>
    <property type="molecule type" value="Genomic_DNA"/>
</dbReference>
<dbReference type="OrthoDB" id="9786071at2"/>
<organism evidence="5 6">
    <name type="scientific">Aquimarina aggregata</name>
    <dbReference type="NCBI Taxonomy" id="1642818"/>
    <lineage>
        <taxon>Bacteria</taxon>
        <taxon>Pseudomonadati</taxon>
        <taxon>Bacteroidota</taxon>
        <taxon>Flavobacteriia</taxon>
        <taxon>Flavobacteriales</taxon>
        <taxon>Flavobacteriaceae</taxon>
        <taxon>Aquimarina</taxon>
    </lineage>
</organism>
<keyword evidence="3" id="KW-0804">Transcription</keyword>
<dbReference type="Gene3D" id="1.10.10.10">
    <property type="entry name" value="Winged helix-like DNA-binding domain superfamily/Winged helix DNA-binding domain"/>
    <property type="match status" value="1"/>
</dbReference>
<dbReference type="STRING" id="1642818.AWE51_11610"/>
<comment type="caution">
    <text evidence="5">The sequence shown here is derived from an EMBL/GenBank/DDBJ whole genome shotgun (WGS) entry which is preliminary data.</text>
</comment>
<evidence type="ECO:0000313" key="5">
    <source>
        <dbReference type="EMBL" id="KZS39194.1"/>
    </source>
</evidence>
<dbReference type="InterPro" id="IPR036390">
    <property type="entry name" value="WH_DNA-bd_sf"/>
</dbReference>
<sequence length="193" mass="22521">MMNDTEIHHKITQALERISKTFRVLLWEESKKHKISPIQIQILIFCLTHKQEMSKVSFLAKEFDLTKATISDSVRVLLQKELLIKIPDTYDSRSYSLQLTTNGRNIAKQTVNYTEALDTSIASLNDTEKGQFLNNLLNIIERLNKKSVISVQRMCLTCYHYSKSENKHYCNFLKKPLENSELRVDCPEHKMVE</sequence>
<proteinExistence type="predicted"/>
<evidence type="ECO:0000313" key="6">
    <source>
        <dbReference type="Proteomes" id="UP000076715"/>
    </source>
</evidence>
<evidence type="ECO:0000256" key="3">
    <source>
        <dbReference type="ARBA" id="ARBA00023163"/>
    </source>
</evidence>
<dbReference type="SUPFAM" id="SSF46785">
    <property type="entry name" value="Winged helix' DNA-binding domain"/>
    <property type="match status" value="1"/>
</dbReference>
<accession>A0A162CLV6</accession>
<dbReference type="Proteomes" id="UP000076715">
    <property type="component" value="Unassembled WGS sequence"/>
</dbReference>
<dbReference type="InterPro" id="IPR036388">
    <property type="entry name" value="WH-like_DNA-bd_sf"/>
</dbReference>
<gene>
    <name evidence="5" type="ORF">AWE51_11610</name>
</gene>
<dbReference type="GO" id="GO:0003677">
    <property type="term" value="F:DNA binding"/>
    <property type="evidence" value="ECO:0007669"/>
    <property type="project" value="UniProtKB-KW"/>
</dbReference>
<feature type="domain" description="HTH marR-type" evidence="4">
    <location>
        <begin position="8"/>
        <end position="145"/>
    </location>
</feature>
<dbReference type="SMART" id="SM00347">
    <property type="entry name" value="HTH_MARR"/>
    <property type="match status" value="1"/>
</dbReference>
<name>A0A162CLV6_9FLAO</name>